<organism evidence="6 7">
    <name type="scientific">Plectus sambesii</name>
    <dbReference type="NCBI Taxonomy" id="2011161"/>
    <lineage>
        <taxon>Eukaryota</taxon>
        <taxon>Metazoa</taxon>
        <taxon>Ecdysozoa</taxon>
        <taxon>Nematoda</taxon>
        <taxon>Chromadorea</taxon>
        <taxon>Plectida</taxon>
        <taxon>Plectina</taxon>
        <taxon>Plectoidea</taxon>
        <taxon>Plectidae</taxon>
        <taxon>Plectus</taxon>
    </lineage>
</organism>
<feature type="binding site" evidence="1">
    <location>
        <position position="197"/>
    </location>
    <ligand>
        <name>Zn(2+)</name>
        <dbReference type="ChEBI" id="CHEBI:29105"/>
        <note>catalytic</note>
    </ligand>
</feature>
<keyword evidence="6" id="KW-1185">Reference proteome</keyword>
<feature type="active site" evidence="1">
    <location>
        <position position="198"/>
    </location>
</feature>
<dbReference type="AlphaFoldDB" id="A0A914W7Y9"/>
<evidence type="ECO:0000256" key="3">
    <source>
        <dbReference type="SAM" id="Phobius"/>
    </source>
</evidence>
<accession>A0A914W7Y9</accession>
<keyword evidence="3" id="KW-1133">Transmembrane helix</keyword>
<dbReference type="Gene3D" id="3.40.390.10">
    <property type="entry name" value="Collagenase (Catalytic Domain)"/>
    <property type="match status" value="1"/>
</dbReference>
<feature type="chain" id="PRO_5037194844" evidence="4">
    <location>
        <begin position="22"/>
        <end position="588"/>
    </location>
</feature>
<dbReference type="WBParaSite" id="PSAMB.scaffold3374size18537.g21241.t1">
    <property type="protein sequence ID" value="PSAMB.scaffold3374size18537.g21241.t1"/>
    <property type="gene ID" value="PSAMB.scaffold3374size18537.g21241"/>
</dbReference>
<dbReference type="PROSITE" id="PS50215">
    <property type="entry name" value="ADAM_MEPRO"/>
    <property type="match status" value="1"/>
</dbReference>
<keyword evidence="1" id="KW-0479">Metal-binding</keyword>
<dbReference type="InterPro" id="IPR036436">
    <property type="entry name" value="Disintegrin_dom_sf"/>
</dbReference>
<feature type="transmembrane region" description="Helical" evidence="3">
    <location>
        <begin position="302"/>
        <end position="325"/>
    </location>
</feature>
<dbReference type="GO" id="GO:0006508">
    <property type="term" value="P:proteolysis"/>
    <property type="evidence" value="ECO:0007669"/>
    <property type="project" value="InterPro"/>
</dbReference>
<feature type="binding site" evidence="1">
    <location>
        <position position="201"/>
    </location>
    <ligand>
        <name>Zn(2+)</name>
        <dbReference type="ChEBI" id="CHEBI:29105"/>
        <note>catalytic</note>
    </ligand>
</feature>
<comment type="caution">
    <text evidence="1">Lacks conserved residue(s) required for the propagation of feature annotation.</text>
</comment>
<feature type="domain" description="Peptidase M12B" evidence="5">
    <location>
        <begin position="75"/>
        <end position="224"/>
    </location>
</feature>
<dbReference type="Proteomes" id="UP000887566">
    <property type="component" value="Unplaced"/>
</dbReference>
<dbReference type="PANTHER" id="PTHR11905:SF159">
    <property type="entry name" value="ADAM METALLOPROTEASE"/>
    <property type="match status" value="1"/>
</dbReference>
<sequence length="588" mass="63439">MCQLPTSLLFLLSIAATATLATSSHSEFVKDSDVLFRNRVKRAAVREDGAVNLGDSIPGDSIPDWSDAELDGKVRYLQALIVVDAQVASYYDNSLDKIKDGVTNLLLNANFYLYQLDLRITVVDVSVWSQVNATLEEFLAYRNGLIDQLPEHDFAFLMSYRYGGGVAYVNGICGNAAAGICGFFPENPAEYAGVFFHELAHLLGMPHEGVAPCKCKHQPPGTCLKIDGFNYDCSVQALVNKLPDSQCIQTLPESLAVTTVPMCGNGIKEEGEQCDCGPEKYCNKWNCMAATCKQKISDFQQYLIIFFAVLAGIGTGSMMIYLNYIRPHKTPQSKRPRIGRNLSSVKIETPSLAKDAKLQPTRVAPAVAPIRAAPAPPKPAPARPSNAAVQNLMGTLNSATIQKVRPEISAPMATIVASKKVIHETPTGQQAPSVVPAIPPKPALPSVHTKPTLPTKIVREIVEAKETALIGNQSDTTSNEPKTPKIGHQNDCALPWKSKPNVPVPVVPKPPSAALKPKLPEKAPVGLAVPHPPSPAAKPKPMIAVKPQRPSEEEERIYDVPPVIDEDSRGAAVNNLVKLFESSKAAST</sequence>
<evidence type="ECO:0000259" key="5">
    <source>
        <dbReference type="PROSITE" id="PS50215"/>
    </source>
</evidence>
<dbReference type="GO" id="GO:0046872">
    <property type="term" value="F:metal ion binding"/>
    <property type="evidence" value="ECO:0007669"/>
    <property type="project" value="UniProtKB-KW"/>
</dbReference>
<evidence type="ECO:0000256" key="1">
    <source>
        <dbReference type="PROSITE-ProRule" id="PRU00276"/>
    </source>
</evidence>
<dbReference type="InterPro" id="IPR001590">
    <property type="entry name" value="Peptidase_M12B"/>
</dbReference>
<dbReference type="PANTHER" id="PTHR11905">
    <property type="entry name" value="ADAM A DISINTEGRIN AND METALLOPROTEASE DOMAIN"/>
    <property type="match status" value="1"/>
</dbReference>
<keyword evidence="1" id="KW-0862">Zinc</keyword>
<dbReference type="InterPro" id="IPR024079">
    <property type="entry name" value="MetalloPept_cat_dom_sf"/>
</dbReference>
<evidence type="ECO:0000256" key="4">
    <source>
        <dbReference type="SAM" id="SignalP"/>
    </source>
</evidence>
<keyword evidence="3" id="KW-0812">Transmembrane</keyword>
<dbReference type="Gene3D" id="4.10.70.10">
    <property type="entry name" value="Disintegrin domain"/>
    <property type="match status" value="1"/>
</dbReference>
<keyword evidence="4" id="KW-0732">Signal</keyword>
<feature type="binding site" evidence="1">
    <location>
        <position position="207"/>
    </location>
    <ligand>
        <name>Zn(2+)</name>
        <dbReference type="ChEBI" id="CHEBI:29105"/>
        <note>catalytic</note>
    </ligand>
</feature>
<name>A0A914W7Y9_9BILA</name>
<feature type="signal peptide" evidence="4">
    <location>
        <begin position="1"/>
        <end position="21"/>
    </location>
</feature>
<evidence type="ECO:0000256" key="2">
    <source>
        <dbReference type="SAM" id="MobiDB-lite"/>
    </source>
</evidence>
<keyword evidence="3" id="KW-0472">Membrane</keyword>
<dbReference type="SUPFAM" id="SSF55486">
    <property type="entry name" value="Metalloproteases ('zincins'), catalytic domain"/>
    <property type="match status" value="1"/>
</dbReference>
<evidence type="ECO:0000313" key="6">
    <source>
        <dbReference type="Proteomes" id="UP000887566"/>
    </source>
</evidence>
<dbReference type="Pfam" id="PF01421">
    <property type="entry name" value="Reprolysin"/>
    <property type="match status" value="1"/>
</dbReference>
<dbReference type="GO" id="GO:0004222">
    <property type="term" value="F:metalloendopeptidase activity"/>
    <property type="evidence" value="ECO:0007669"/>
    <property type="project" value="InterPro"/>
</dbReference>
<feature type="region of interest" description="Disordered" evidence="2">
    <location>
        <begin position="528"/>
        <end position="563"/>
    </location>
</feature>
<protein>
    <submittedName>
        <fullName evidence="7">Peptidase M12B domain-containing protein</fullName>
    </submittedName>
</protein>
<reference evidence="7" key="1">
    <citation type="submission" date="2022-11" db="UniProtKB">
        <authorList>
            <consortium name="WormBaseParasite"/>
        </authorList>
    </citation>
    <scope>IDENTIFICATION</scope>
</reference>
<proteinExistence type="predicted"/>
<evidence type="ECO:0000313" key="7">
    <source>
        <dbReference type="WBParaSite" id="PSAMB.scaffold3374size18537.g21241.t1"/>
    </source>
</evidence>